<proteinExistence type="predicted"/>
<sequence>MAAPNKVTTLNLSGKYVMNKTLSNLPMDEILSLQGVSWIKRKAISAAGSPTMFLNHIKDSDSSDPEGERIEINTSLPGVSSAQSKDKAETRKLDWVETKIETPLFGVGMIKFRRVSKEELDKLDVDQSLKMGWTEDTLENGVIQTEMRSDKASGGKGWTNVQIWGFEIINGERRYTRHVQFTGPGGELIKGKLVYDYGKPNSCFFFQWEIERVTYTHIIAVYS</sequence>
<accession>A0A4S8KWG5</accession>
<dbReference type="AlphaFoldDB" id="A0A4S8KWG5"/>
<keyword evidence="2" id="KW-1185">Reference proteome</keyword>
<protein>
    <submittedName>
        <fullName evidence="1">Uncharacterized protein</fullName>
    </submittedName>
</protein>
<dbReference type="OrthoDB" id="425354at2759"/>
<dbReference type="PANTHER" id="PTHR38115:SF1">
    <property type="entry name" value="LIPOCALIN-LIKE DOMAIN-CONTAINING PROTEIN"/>
    <property type="match status" value="1"/>
</dbReference>
<evidence type="ECO:0000313" key="1">
    <source>
        <dbReference type="EMBL" id="THU80220.1"/>
    </source>
</evidence>
<dbReference type="Proteomes" id="UP000297245">
    <property type="component" value="Unassembled WGS sequence"/>
</dbReference>
<dbReference type="EMBL" id="ML179927">
    <property type="protein sequence ID" value="THU80220.1"/>
    <property type="molecule type" value="Genomic_DNA"/>
</dbReference>
<dbReference type="PANTHER" id="PTHR38115">
    <property type="entry name" value="LIPOCALIN-LIKE DOMAIN-CONTAINING PROTEIN"/>
    <property type="match status" value="1"/>
</dbReference>
<gene>
    <name evidence="1" type="ORF">K435DRAFT_696122</name>
</gene>
<evidence type="ECO:0000313" key="2">
    <source>
        <dbReference type="Proteomes" id="UP000297245"/>
    </source>
</evidence>
<organism evidence="1 2">
    <name type="scientific">Dendrothele bispora (strain CBS 962.96)</name>
    <dbReference type="NCBI Taxonomy" id="1314807"/>
    <lineage>
        <taxon>Eukaryota</taxon>
        <taxon>Fungi</taxon>
        <taxon>Dikarya</taxon>
        <taxon>Basidiomycota</taxon>
        <taxon>Agaricomycotina</taxon>
        <taxon>Agaricomycetes</taxon>
        <taxon>Agaricomycetidae</taxon>
        <taxon>Agaricales</taxon>
        <taxon>Agaricales incertae sedis</taxon>
        <taxon>Dendrothele</taxon>
    </lineage>
</organism>
<dbReference type="InterPro" id="IPR053037">
    <property type="entry name" value="Pericyclase_pydY-like"/>
</dbReference>
<reference evidence="1 2" key="1">
    <citation type="journal article" date="2019" name="Nat. Ecol. Evol.">
        <title>Megaphylogeny resolves global patterns of mushroom evolution.</title>
        <authorList>
            <person name="Varga T."/>
            <person name="Krizsan K."/>
            <person name="Foldi C."/>
            <person name="Dima B."/>
            <person name="Sanchez-Garcia M."/>
            <person name="Sanchez-Ramirez S."/>
            <person name="Szollosi G.J."/>
            <person name="Szarkandi J.G."/>
            <person name="Papp V."/>
            <person name="Albert L."/>
            <person name="Andreopoulos W."/>
            <person name="Angelini C."/>
            <person name="Antonin V."/>
            <person name="Barry K.W."/>
            <person name="Bougher N.L."/>
            <person name="Buchanan P."/>
            <person name="Buyck B."/>
            <person name="Bense V."/>
            <person name="Catcheside P."/>
            <person name="Chovatia M."/>
            <person name="Cooper J."/>
            <person name="Damon W."/>
            <person name="Desjardin D."/>
            <person name="Finy P."/>
            <person name="Geml J."/>
            <person name="Haridas S."/>
            <person name="Hughes K."/>
            <person name="Justo A."/>
            <person name="Karasinski D."/>
            <person name="Kautmanova I."/>
            <person name="Kiss B."/>
            <person name="Kocsube S."/>
            <person name="Kotiranta H."/>
            <person name="LaButti K.M."/>
            <person name="Lechner B.E."/>
            <person name="Liimatainen K."/>
            <person name="Lipzen A."/>
            <person name="Lukacs Z."/>
            <person name="Mihaltcheva S."/>
            <person name="Morgado L.N."/>
            <person name="Niskanen T."/>
            <person name="Noordeloos M.E."/>
            <person name="Ohm R.A."/>
            <person name="Ortiz-Santana B."/>
            <person name="Ovrebo C."/>
            <person name="Racz N."/>
            <person name="Riley R."/>
            <person name="Savchenko A."/>
            <person name="Shiryaev A."/>
            <person name="Soop K."/>
            <person name="Spirin V."/>
            <person name="Szebenyi C."/>
            <person name="Tomsovsky M."/>
            <person name="Tulloss R.E."/>
            <person name="Uehling J."/>
            <person name="Grigoriev I.V."/>
            <person name="Vagvolgyi C."/>
            <person name="Papp T."/>
            <person name="Martin F.M."/>
            <person name="Miettinen O."/>
            <person name="Hibbett D.S."/>
            <person name="Nagy L.G."/>
        </authorList>
    </citation>
    <scope>NUCLEOTIDE SEQUENCE [LARGE SCALE GENOMIC DNA]</scope>
    <source>
        <strain evidence="1 2">CBS 962.96</strain>
    </source>
</reference>
<name>A0A4S8KWG5_DENBC</name>